<keyword evidence="2" id="KW-1185">Reference proteome</keyword>
<protein>
    <submittedName>
        <fullName evidence="1">Uncharacterized protein</fullName>
    </submittedName>
</protein>
<reference evidence="1 2" key="2">
    <citation type="journal article" date="2022" name="Mol. Ecol. Resour.">
        <title>The genomes of chicory, endive, great burdock and yacon provide insights into Asteraceae paleo-polyploidization history and plant inulin production.</title>
        <authorList>
            <person name="Fan W."/>
            <person name="Wang S."/>
            <person name="Wang H."/>
            <person name="Wang A."/>
            <person name="Jiang F."/>
            <person name="Liu H."/>
            <person name="Zhao H."/>
            <person name="Xu D."/>
            <person name="Zhang Y."/>
        </authorList>
    </citation>
    <scope>NUCLEOTIDE SEQUENCE [LARGE SCALE GENOMIC DNA]</scope>
    <source>
        <strain evidence="2">cv. Yunnan</strain>
        <tissue evidence="1">Leaves</tissue>
    </source>
</reference>
<organism evidence="1 2">
    <name type="scientific">Smallanthus sonchifolius</name>
    <dbReference type="NCBI Taxonomy" id="185202"/>
    <lineage>
        <taxon>Eukaryota</taxon>
        <taxon>Viridiplantae</taxon>
        <taxon>Streptophyta</taxon>
        <taxon>Embryophyta</taxon>
        <taxon>Tracheophyta</taxon>
        <taxon>Spermatophyta</taxon>
        <taxon>Magnoliopsida</taxon>
        <taxon>eudicotyledons</taxon>
        <taxon>Gunneridae</taxon>
        <taxon>Pentapetalae</taxon>
        <taxon>asterids</taxon>
        <taxon>campanulids</taxon>
        <taxon>Asterales</taxon>
        <taxon>Asteraceae</taxon>
        <taxon>Asteroideae</taxon>
        <taxon>Heliantheae alliance</taxon>
        <taxon>Millerieae</taxon>
        <taxon>Smallanthus</taxon>
    </lineage>
</organism>
<evidence type="ECO:0000313" key="1">
    <source>
        <dbReference type="EMBL" id="KAI3812742.1"/>
    </source>
</evidence>
<proteinExistence type="predicted"/>
<accession>A0ACB9J0F7</accession>
<gene>
    <name evidence="1" type="ORF">L1987_17454</name>
</gene>
<reference evidence="2" key="1">
    <citation type="journal article" date="2022" name="Mol. Ecol. Resour.">
        <title>The genomes of chicory, endive, great burdock and yacon provide insights into Asteraceae palaeo-polyploidization history and plant inulin production.</title>
        <authorList>
            <person name="Fan W."/>
            <person name="Wang S."/>
            <person name="Wang H."/>
            <person name="Wang A."/>
            <person name="Jiang F."/>
            <person name="Liu H."/>
            <person name="Zhao H."/>
            <person name="Xu D."/>
            <person name="Zhang Y."/>
        </authorList>
    </citation>
    <scope>NUCLEOTIDE SEQUENCE [LARGE SCALE GENOMIC DNA]</scope>
    <source>
        <strain evidence="2">cv. Yunnan</strain>
    </source>
</reference>
<evidence type="ECO:0000313" key="2">
    <source>
        <dbReference type="Proteomes" id="UP001056120"/>
    </source>
</evidence>
<sequence length="131" mass="14851">MTSTETWEQYSVLDQDFQILIQSFGSSDLQLEVAFSIRQKTAPDRSLQISGYLTAGKNIHYMDYRPGSEDVSLENVRESLIAISYQVLKYENNNNVVVVSAETKAIDELRSKLMSIASYVPSMVRFKVSII</sequence>
<name>A0ACB9J0F7_9ASTR</name>
<comment type="caution">
    <text evidence="1">The sequence shown here is derived from an EMBL/GenBank/DDBJ whole genome shotgun (WGS) entry which is preliminary data.</text>
</comment>
<dbReference type="Proteomes" id="UP001056120">
    <property type="component" value="Linkage Group LG06"/>
</dbReference>
<dbReference type="EMBL" id="CM042023">
    <property type="protein sequence ID" value="KAI3812742.1"/>
    <property type="molecule type" value="Genomic_DNA"/>
</dbReference>